<organism evidence="1">
    <name type="scientific">Rhizophora mucronata</name>
    <name type="common">Asiatic mangrove</name>
    <dbReference type="NCBI Taxonomy" id="61149"/>
    <lineage>
        <taxon>Eukaryota</taxon>
        <taxon>Viridiplantae</taxon>
        <taxon>Streptophyta</taxon>
        <taxon>Embryophyta</taxon>
        <taxon>Tracheophyta</taxon>
        <taxon>Spermatophyta</taxon>
        <taxon>Magnoliopsida</taxon>
        <taxon>eudicotyledons</taxon>
        <taxon>Gunneridae</taxon>
        <taxon>Pentapetalae</taxon>
        <taxon>rosids</taxon>
        <taxon>fabids</taxon>
        <taxon>Malpighiales</taxon>
        <taxon>Rhizophoraceae</taxon>
        <taxon>Rhizophora</taxon>
    </lineage>
</organism>
<dbReference type="EMBL" id="GGEC01088116">
    <property type="protein sequence ID" value="MBX68600.1"/>
    <property type="molecule type" value="Transcribed_RNA"/>
</dbReference>
<accession>A0A2P2QNK6</accession>
<name>A0A2P2QNK6_RHIMU</name>
<proteinExistence type="predicted"/>
<sequence length="82" mass="9278">MEITDKQVKKLVKTVHNASIKCCAVFCYNHSSGSQFQPYHTLKVFQSTILPFLEEHNFISSCFLVVCMNCLLKESFGHCGST</sequence>
<reference evidence="1" key="1">
    <citation type="submission" date="2018-02" db="EMBL/GenBank/DDBJ databases">
        <title>Rhizophora mucronata_Transcriptome.</title>
        <authorList>
            <person name="Meera S.P."/>
            <person name="Sreeshan A."/>
            <person name="Augustine A."/>
        </authorList>
    </citation>
    <scope>NUCLEOTIDE SEQUENCE</scope>
    <source>
        <tissue evidence="1">Leaf</tissue>
    </source>
</reference>
<protein>
    <submittedName>
        <fullName evidence="1">Uncharacterized protein</fullName>
    </submittedName>
</protein>
<evidence type="ECO:0000313" key="1">
    <source>
        <dbReference type="EMBL" id="MBX68600.1"/>
    </source>
</evidence>
<dbReference type="AlphaFoldDB" id="A0A2P2QNK6"/>